<keyword evidence="3" id="KW-1185">Reference proteome</keyword>
<accession>A0A0V8HJV8</accession>
<protein>
    <submittedName>
        <fullName evidence="2">Ribosomal-protein-alanine N-acetyltransferase</fullName>
    </submittedName>
</protein>
<dbReference type="Pfam" id="PF13302">
    <property type="entry name" value="Acetyltransf_3"/>
    <property type="match status" value="1"/>
</dbReference>
<dbReference type="SUPFAM" id="SSF55729">
    <property type="entry name" value="Acyl-CoA N-acyltransferases (Nat)"/>
    <property type="match status" value="1"/>
</dbReference>
<organism evidence="2 3">
    <name type="scientific">[Bacillus] enclensis</name>
    <dbReference type="NCBI Taxonomy" id="1402860"/>
    <lineage>
        <taxon>Bacteria</taxon>
        <taxon>Bacillati</taxon>
        <taxon>Bacillota</taxon>
        <taxon>Bacilli</taxon>
        <taxon>Bacillales</taxon>
        <taxon>Bacillaceae</taxon>
        <taxon>Rossellomorea</taxon>
    </lineage>
</organism>
<dbReference type="OrthoDB" id="423921at2"/>
<dbReference type="Proteomes" id="UP000181997">
    <property type="component" value="Unassembled WGS sequence"/>
</dbReference>
<feature type="domain" description="N-acetyltransferase" evidence="1">
    <location>
        <begin position="3"/>
        <end position="155"/>
    </location>
</feature>
<sequence length="155" mass="17684">MSYKFEKMTQKEAEEIAYGWHYDGEYAFYNMEADKEDLAEFLDPQFRGETVFTALKEEAVAGFFSISRSDDGVCEIGLGMRPDLTGNGKGTDFLKDGLSFVINQFKPNKITLSVAAFNQRAIKVYMKNGFTAIDKFMQDTNGGTYEFLRMEYNVE</sequence>
<dbReference type="PROSITE" id="PS51186">
    <property type="entry name" value="GNAT"/>
    <property type="match status" value="1"/>
</dbReference>
<dbReference type="EMBL" id="FMAU01000002">
    <property type="protein sequence ID" value="SCC11756.1"/>
    <property type="molecule type" value="Genomic_DNA"/>
</dbReference>
<evidence type="ECO:0000313" key="2">
    <source>
        <dbReference type="EMBL" id="SCC11756.1"/>
    </source>
</evidence>
<reference evidence="3" key="1">
    <citation type="submission" date="2016-08" db="EMBL/GenBank/DDBJ databases">
        <authorList>
            <person name="Varghese N."/>
            <person name="Submissions Spin"/>
        </authorList>
    </citation>
    <scope>NUCLEOTIDE SEQUENCE [LARGE SCALE GENOMIC DNA]</scope>
    <source>
        <strain evidence="3">SGD-1123</strain>
    </source>
</reference>
<evidence type="ECO:0000313" key="3">
    <source>
        <dbReference type="Proteomes" id="UP000181997"/>
    </source>
</evidence>
<dbReference type="PANTHER" id="PTHR43328:SF1">
    <property type="entry name" value="N-ACETYLTRANSFERASE DOMAIN-CONTAINING PROTEIN"/>
    <property type="match status" value="1"/>
</dbReference>
<proteinExistence type="predicted"/>
<dbReference type="AlphaFoldDB" id="A0A0V8HJV8"/>
<keyword evidence="2" id="KW-0808">Transferase</keyword>
<dbReference type="Gene3D" id="3.40.630.30">
    <property type="match status" value="1"/>
</dbReference>
<dbReference type="InterPro" id="IPR000182">
    <property type="entry name" value="GNAT_dom"/>
</dbReference>
<dbReference type="PANTHER" id="PTHR43328">
    <property type="entry name" value="ACETYLTRANSFERASE-RELATED"/>
    <property type="match status" value="1"/>
</dbReference>
<dbReference type="RefSeq" id="WP_058298694.1">
    <property type="nucleotide sequence ID" value="NZ_FMAU01000002.1"/>
</dbReference>
<dbReference type="InterPro" id="IPR016181">
    <property type="entry name" value="Acyl_CoA_acyltransferase"/>
</dbReference>
<evidence type="ECO:0000259" key="1">
    <source>
        <dbReference type="PROSITE" id="PS51186"/>
    </source>
</evidence>
<name>A0A0V8HJV8_9BACI</name>
<dbReference type="GO" id="GO:0016747">
    <property type="term" value="F:acyltransferase activity, transferring groups other than amino-acyl groups"/>
    <property type="evidence" value="ECO:0007669"/>
    <property type="project" value="InterPro"/>
</dbReference>
<gene>
    <name evidence="2" type="ORF">GA0061094_2610</name>
</gene>